<evidence type="ECO:0000313" key="2">
    <source>
        <dbReference type="Proteomes" id="UP001333110"/>
    </source>
</evidence>
<reference evidence="1 2" key="1">
    <citation type="journal article" date="2023" name="J. Hered.">
        <title>Chromosome-level genome of the wood stork (Mycteria americana) provides insight into avian chromosome evolution.</title>
        <authorList>
            <person name="Flamio R. Jr."/>
            <person name="Ramstad K.M."/>
        </authorList>
    </citation>
    <scope>NUCLEOTIDE SEQUENCE [LARGE SCALE GENOMIC DNA]</scope>
    <source>
        <strain evidence="1">JAX WOST 10</strain>
    </source>
</reference>
<keyword evidence="2" id="KW-1185">Reference proteome</keyword>
<proteinExistence type="predicted"/>
<accession>A0AAN7PKS4</accession>
<evidence type="ECO:0008006" key="3">
    <source>
        <dbReference type="Google" id="ProtNLM"/>
    </source>
</evidence>
<dbReference type="EMBL" id="JAUNZN010000003">
    <property type="protein sequence ID" value="KAK4824856.1"/>
    <property type="molecule type" value="Genomic_DNA"/>
</dbReference>
<dbReference type="AlphaFoldDB" id="A0AAN7PKS4"/>
<organism evidence="1 2">
    <name type="scientific">Mycteria americana</name>
    <name type="common">Wood stork</name>
    <dbReference type="NCBI Taxonomy" id="33587"/>
    <lineage>
        <taxon>Eukaryota</taxon>
        <taxon>Metazoa</taxon>
        <taxon>Chordata</taxon>
        <taxon>Craniata</taxon>
        <taxon>Vertebrata</taxon>
        <taxon>Euteleostomi</taxon>
        <taxon>Archelosauria</taxon>
        <taxon>Archosauria</taxon>
        <taxon>Dinosauria</taxon>
        <taxon>Saurischia</taxon>
        <taxon>Theropoda</taxon>
        <taxon>Coelurosauria</taxon>
        <taxon>Aves</taxon>
        <taxon>Neognathae</taxon>
        <taxon>Neoaves</taxon>
        <taxon>Aequornithes</taxon>
        <taxon>Ciconiiformes</taxon>
        <taxon>Ciconiidae</taxon>
        <taxon>Mycteria</taxon>
    </lineage>
</organism>
<dbReference type="Proteomes" id="UP001333110">
    <property type="component" value="Unassembled WGS sequence"/>
</dbReference>
<sequence length="287" mass="32796">MEMKKKQRHSMFFCSVFNNTDRLWVALSPELEDHECGNSGFPFVETEIVRDQLYQLNIHKSMGPDGIHPRVLKELGDVMAGTLLIIYQRSWESGEVPADWKLPNVIPIYKKGMREDPGNYRPRDIDRLEHWAMVNGMKLNKSTCWILHLGWGNMRPKYKWGEEWLESSPAERDLGGGVLVGSRLNMSQQCALAARRATCILGCIKPTIISWSKEFGENEAEGDLIALHSFLRRGSGQGGADLFSLISSDRMCGNGSKLCQGRFKLDIRKHFFTERVVKHWNRLLRGS</sequence>
<dbReference type="PANTHER" id="PTHR33332">
    <property type="entry name" value="REVERSE TRANSCRIPTASE DOMAIN-CONTAINING PROTEIN"/>
    <property type="match status" value="1"/>
</dbReference>
<evidence type="ECO:0000313" key="1">
    <source>
        <dbReference type="EMBL" id="KAK4824856.1"/>
    </source>
</evidence>
<comment type="caution">
    <text evidence="1">The sequence shown here is derived from an EMBL/GenBank/DDBJ whole genome shotgun (WGS) entry which is preliminary data.</text>
</comment>
<name>A0AAN7PKS4_MYCAM</name>
<gene>
    <name evidence="1" type="ORF">QYF61_020229</name>
</gene>
<protein>
    <recommendedName>
        <fullName evidence="3">Rna-directed dna polymerase from mobile element jockey-like</fullName>
    </recommendedName>
</protein>